<comment type="caution">
    <text evidence="2">The sequence shown here is derived from an EMBL/GenBank/DDBJ whole genome shotgun (WGS) entry which is preliminary data.</text>
</comment>
<dbReference type="EMBL" id="LAZR01067704">
    <property type="protein sequence ID" value="KKK51050.1"/>
    <property type="molecule type" value="Genomic_DNA"/>
</dbReference>
<proteinExistence type="predicted"/>
<feature type="region of interest" description="Disordered" evidence="1">
    <location>
        <begin position="90"/>
        <end position="109"/>
    </location>
</feature>
<dbReference type="AlphaFoldDB" id="A0A0F8WRU0"/>
<feature type="compositionally biased region" description="Polar residues" evidence="1">
    <location>
        <begin position="92"/>
        <end position="109"/>
    </location>
</feature>
<protein>
    <submittedName>
        <fullName evidence="2">Uncharacterized protein</fullName>
    </submittedName>
</protein>
<organism evidence="2">
    <name type="scientific">marine sediment metagenome</name>
    <dbReference type="NCBI Taxonomy" id="412755"/>
    <lineage>
        <taxon>unclassified sequences</taxon>
        <taxon>metagenomes</taxon>
        <taxon>ecological metagenomes</taxon>
    </lineage>
</organism>
<evidence type="ECO:0000256" key="1">
    <source>
        <dbReference type="SAM" id="MobiDB-lite"/>
    </source>
</evidence>
<evidence type="ECO:0000313" key="2">
    <source>
        <dbReference type="EMBL" id="KKK51050.1"/>
    </source>
</evidence>
<accession>A0A0F8WRU0</accession>
<gene>
    <name evidence="2" type="ORF">LCGC14_3118840</name>
</gene>
<reference evidence="2" key="1">
    <citation type="journal article" date="2015" name="Nature">
        <title>Complex archaea that bridge the gap between prokaryotes and eukaryotes.</title>
        <authorList>
            <person name="Spang A."/>
            <person name="Saw J.H."/>
            <person name="Jorgensen S.L."/>
            <person name="Zaremba-Niedzwiedzka K."/>
            <person name="Martijn J."/>
            <person name="Lind A.E."/>
            <person name="van Eijk R."/>
            <person name="Schleper C."/>
            <person name="Guy L."/>
            <person name="Ettema T.J."/>
        </authorList>
    </citation>
    <scope>NUCLEOTIDE SEQUENCE</scope>
</reference>
<name>A0A0F8WRU0_9ZZZZ</name>
<sequence>DQPLAAGTNNIGDVDVLSLPAIPAGSNTIGEVTIGAATTAAADLAKAESAVHASGDVGILALAVRDDTPVGLAADGEYIPFTVDALGRLHTTDPNSGSGSPTNPVNNYQTSASLAAGSEVDLDTPEAAAKKLRSVEVWASVAFRARIFTVDNAVESTDPLAVGGGSAHEPYQFVSPHRDYITLGTTAGLDAFRIEVVNLDDNDAADVYATFHYED</sequence>
<feature type="non-terminal residue" evidence="2">
    <location>
        <position position="1"/>
    </location>
</feature>